<accession>A0A1N7GTC5</accession>
<dbReference type="Proteomes" id="UP000185936">
    <property type="component" value="Unassembled WGS sequence"/>
</dbReference>
<reference evidence="2" key="1">
    <citation type="submission" date="2017-01" db="EMBL/GenBank/DDBJ databases">
        <authorList>
            <person name="Varghese N."/>
            <person name="Submissions S."/>
        </authorList>
    </citation>
    <scope>NUCLEOTIDE SEQUENCE [LARGE SCALE GENOMIC DNA]</scope>
    <source>
        <strain evidence="2">type strain: HArc-</strain>
    </source>
</reference>
<evidence type="ECO:0000313" key="2">
    <source>
        <dbReference type="Proteomes" id="UP000185936"/>
    </source>
</evidence>
<gene>
    <name evidence="1" type="ORF">SAMN05421752_11545</name>
</gene>
<dbReference type="AlphaFoldDB" id="A0A1N7GTC5"/>
<sequence>MELETVIELRAIDLARGAGGLSGFNRRWVARESVADVYDASSSDQSDVEQCLGVLEHRHVPRSSRSVRALFST</sequence>
<evidence type="ECO:0000313" key="1">
    <source>
        <dbReference type="EMBL" id="SIS15816.1"/>
    </source>
</evidence>
<organism evidence="1 2">
    <name type="scientific">Natronorubrum thiooxidans</name>
    <dbReference type="NCBI Taxonomy" id="308853"/>
    <lineage>
        <taxon>Archaea</taxon>
        <taxon>Methanobacteriati</taxon>
        <taxon>Methanobacteriota</taxon>
        <taxon>Stenosarchaea group</taxon>
        <taxon>Halobacteria</taxon>
        <taxon>Halobacteriales</taxon>
        <taxon>Natrialbaceae</taxon>
        <taxon>Natronorubrum</taxon>
    </lineage>
</organism>
<protein>
    <submittedName>
        <fullName evidence="1">Uncharacterized protein</fullName>
    </submittedName>
</protein>
<dbReference type="EMBL" id="FTNR01000015">
    <property type="protein sequence ID" value="SIS15816.1"/>
    <property type="molecule type" value="Genomic_DNA"/>
</dbReference>
<name>A0A1N7GTC5_9EURY</name>
<proteinExistence type="predicted"/>
<keyword evidence="2" id="KW-1185">Reference proteome</keyword>